<evidence type="ECO:0000313" key="2">
    <source>
        <dbReference type="EMBL" id="TMX01612.1"/>
    </source>
</evidence>
<proteinExistence type="predicted"/>
<feature type="compositionally biased region" description="Polar residues" evidence="1">
    <location>
        <begin position="232"/>
        <end position="243"/>
    </location>
</feature>
<accession>A0A6N2C9W3</accession>
<dbReference type="AlphaFoldDB" id="A0A6N2C9W3"/>
<sequence length="268" mass="30030">MAARGLEEERMNKEVPRQVEQVPQDVQRVQGAQGDHVPPQGDHVPNVEGANLSMVPRVNVVERNMTSRLRYFVRMNSPIFLGCKVAEDPQEFLVGVYKVLSSMGVTSREKAKLDSYRLRDLFQIWYTQWKDNRPEDSGPIEKKGKQVAPSVPKDDAPTKRCFYALRYRGEKPDDGDDDGAPTKGSLRKDPNFVSRLPKTAKPRWQSMPNGSIDTPFVGSRGLGLIQKEGGTNYKSQSKTTDQQDGPLVKGQSVGHVPSVKLCHAQLHY</sequence>
<reference evidence="2" key="1">
    <citation type="submission" date="2019-05" db="EMBL/GenBank/DDBJ databases">
        <title>The de novo reference genome and transcriptome assemblies of the wild tomato species Solanum chilense.</title>
        <authorList>
            <person name="Stam R."/>
            <person name="Nosenko T."/>
            <person name="Hoerger A.C."/>
            <person name="Stephan W."/>
            <person name="Seidel M.A."/>
            <person name="Kuhn J.M.M."/>
            <person name="Haberer G."/>
            <person name="Tellier A."/>
        </authorList>
    </citation>
    <scope>NUCLEOTIDE SEQUENCE</scope>
    <source>
        <tissue evidence="2">Mature leaves</tissue>
    </source>
</reference>
<comment type="caution">
    <text evidence="2">The sequence shown here is derived from an EMBL/GenBank/DDBJ whole genome shotgun (WGS) entry which is preliminary data.</text>
</comment>
<feature type="region of interest" description="Disordered" evidence="1">
    <location>
        <begin position="1"/>
        <end position="48"/>
    </location>
</feature>
<dbReference type="EMBL" id="RXGB01000813">
    <property type="protein sequence ID" value="TMX01612.1"/>
    <property type="molecule type" value="Genomic_DNA"/>
</dbReference>
<feature type="region of interest" description="Disordered" evidence="1">
    <location>
        <begin position="133"/>
        <end position="254"/>
    </location>
</feature>
<protein>
    <submittedName>
        <fullName evidence="2">Uncharacterized protein</fullName>
    </submittedName>
</protein>
<feature type="compositionally biased region" description="Basic and acidic residues" evidence="1">
    <location>
        <begin position="133"/>
        <end position="144"/>
    </location>
</feature>
<name>A0A6N2C9W3_SOLCI</name>
<gene>
    <name evidence="2" type="ORF">EJD97_024135</name>
</gene>
<evidence type="ECO:0000256" key="1">
    <source>
        <dbReference type="SAM" id="MobiDB-lite"/>
    </source>
</evidence>
<feature type="compositionally biased region" description="Basic and acidic residues" evidence="1">
    <location>
        <begin position="1"/>
        <end position="17"/>
    </location>
</feature>
<organism evidence="2">
    <name type="scientific">Solanum chilense</name>
    <name type="common">Tomato</name>
    <name type="synonym">Lycopersicon chilense</name>
    <dbReference type="NCBI Taxonomy" id="4083"/>
    <lineage>
        <taxon>Eukaryota</taxon>
        <taxon>Viridiplantae</taxon>
        <taxon>Streptophyta</taxon>
        <taxon>Embryophyta</taxon>
        <taxon>Tracheophyta</taxon>
        <taxon>Spermatophyta</taxon>
        <taxon>Magnoliopsida</taxon>
        <taxon>eudicotyledons</taxon>
        <taxon>Gunneridae</taxon>
        <taxon>Pentapetalae</taxon>
        <taxon>asterids</taxon>
        <taxon>lamiids</taxon>
        <taxon>Solanales</taxon>
        <taxon>Solanaceae</taxon>
        <taxon>Solanoideae</taxon>
        <taxon>Solaneae</taxon>
        <taxon>Solanum</taxon>
        <taxon>Solanum subgen. Lycopersicon</taxon>
    </lineage>
</organism>